<keyword evidence="3" id="KW-1185">Reference proteome</keyword>
<feature type="non-terminal residue" evidence="2">
    <location>
        <position position="1"/>
    </location>
</feature>
<feature type="region of interest" description="Disordered" evidence="1">
    <location>
        <begin position="1"/>
        <end position="61"/>
    </location>
</feature>
<name>A0AA38LJQ4_TAXCH</name>
<reference evidence="2 3" key="1">
    <citation type="journal article" date="2021" name="Nat. Plants">
        <title>The Taxus genome provides insights into paclitaxel biosynthesis.</title>
        <authorList>
            <person name="Xiong X."/>
            <person name="Gou J."/>
            <person name="Liao Q."/>
            <person name="Li Y."/>
            <person name="Zhou Q."/>
            <person name="Bi G."/>
            <person name="Li C."/>
            <person name="Du R."/>
            <person name="Wang X."/>
            <person name="Sun T."/>
            <person name="Guo L."/>
            <person name="Liang H."/>
            <person name="Lu P."/>
            <person name="Wu Y."/>
            <person name="Zhang Z."/>
            <person name="Ro D.K."/>
            <person name="Shang Y."/>
            <person name="Huang S."/>
            <person name="Yan J."/>
        </authorList>
    </citation>
    <scope>NUCLEOTIDE SEQUENCE [LARGE SCALE GENOMIC DNA]</scope>
    <source>
        <strain evidence="2">Ta-2019</strain>
    </source>
</reference>
<feature type="non-terminal residue" evidence="2">
    <location>
        <position position="61"/>
    </location>
</feature>
<dbReference type="EMBL" id="JAHRHJ020000002">
    <property type="protein sequence ID" value="KAH9326286.1"/>
    <property type="molecule type" value="Genomic_DNA"/>
</dbReference>
<evidence type="ECO:0000313" key="3">
    <source>
        <dbReference type="Proteomes" id="UP000824469"/>
    </source>
</evidence>
<evidence type="ECO:0000313" key="2">
    <source>
        <dbReference type="EMBL" id="KAH9326286.1"/>
    </source>
</evidence>
<evidence type="ECO:0000256" key="1">
    <source>
        <dbReference type="SAM" id="MobiDB-lite"/>
    </source>
</evidence>
<comment type="caution">
    <text evidence="2">The sequence shown here is derived from an EMBL/GenBank/DDBJ whole genome shotgun (WGS) entry which is preliminary data.</text>
</comment>
<gene>
    <name evidence="2" type="ORF">KI387_006464</name>
</gene>
<organism evidence="2 3">
    <name type="scientific">Taxus chinensis</name>
    <name type="common">Chinese yew</name>
    <name type="synonym">Taxus wallichiana var. chinensis</name>
    <dbReference type="NCBI Taxonomy" id="29808"/>
    <lineage>
        <taxon>Eukaryota</taxon>
        <taxon>Viridiplantae</taxon>
        <taxon>Streptophyta</taxon>
        <taxon>Embryophyta</taxon>
        <taxon>Tracheophyta</taxon>
        <taxon>Spermatophyta</taxon>
        <taxon>Pinopsida</taxon>
        <taxon>Pinidae</taxon>
        <taxon>Conifers II</taxon>
        <taxon>Cupressales</taxon>
        <taxon>Taxaceae</taxon>
        <taxon>Taxus</taxon>
    </lineage>
</organism>
<dbReference type="Proteomes" id="UP000824469">
    <property type="component" value="Unassembled WGS sequence"/>
</dbReference>
<proteinExistence type="predicted"/>
<dbReference type="AlphaFoldDB" id="A0AA38LJQ4"/>
<feature type="compositionally biased region" description="Basic and acidic residues" evidence="1">
    <location>
        <begin position="1"/>
        <end position="23"/>
    </location>
</feature>
<protein>
    <submittedName>
        <fullName evidence="2">Uncharacterized protein</fullName>
    </submittedName>
</protein>
<accession>A0AA38LJQ4</accession>
<sequence length="61" mass="6866">RAVKYIREGRSSRHICDYHRERPPTGFSSPASNTGERDHGIVRGFVVSSGETRGKSPPRNR</sequence>